<evidence type="ECO:0000256" key="1">
    <source>
        <dbReference type="SAM" id="MobiDB-lite"/>
    </source>
</evidence>
<protein>
    <submittedName>
        <fullName evidence="2">Uncharacterized protein</fullName>
    </submittedName>
</protein>
<feature type="region of interest" description="Disordered" evidence="1">
    <location>
        <begin position="46"/>
        <end position="86"/>
    </location>
</feature>
<feature type="compositionally biased region" description="Basic and acidic residues" evidence="1">
    <location>
        <begin position="46"/>
        <end position="58"/>
    </location>
</feature>
<keyword evidence="3" id="KW-1185">Reference proteome</keyword>
<comment type="caution">
    <text evidence="2">The sequence shown here is derived from an EMBL/GenBank/DDBJ whole genome shotgun (WGS) entry which is preliminary data.</text>
</comment>
<proteinExistence type="predicted"/>
<name>A0ABS8TMJ8_DATST</name>
<gene>
    <name evidence="2" type="ORF">HAX54_013125</name>
</gene>
<dbReference type="EMBL" id="JACEIK010001781">
    <property type="protein sequence ID" value="MCD7472131.1"/>
    <property type="molecule type" value="Genomic_DNA"/>
</dbReference>
<dbReference type="Proteomes" id="UP000823775">
    <property type="component" value="Unassembled WGS sequence"/>
</dbReference>
<organism evidence="2 3">
    <name type="scientific">Datura stramonium</name>
    <name type="common">Jimsonweed</name>
    <name type="synonym">Common thornapple</name>
    <dbReference type="NCBI Taxonomy" id="4076"/>
    <lineage>
        <taxon>Eukaryota</taxon>
        <taxon>Viridiplantae</taxon>
        <taxon>Streptophyta</taxon>
        <taxon>Embryophyta</taxon>
        <taxon>Tracheophyta</taxon>
        <taxon>Spermatophyta</taxon>
        <taxon>Magnoliopsida</taxon>
        <taxon>eudicotyledons</taxon>
        <taxon>Gunneridae</taxon>
        <taxon>Pentapetalae</taxon>
        <taxon>asterids</taxon>
        <taxon>lamiids</taxon>
        <taxon>Solanales</taxon>
        <taxon>Solanaceae</taxon>
        <taxon>Solanoideae</taxon>
        <taxon>Datureae</taxon>
        <taxon>Datura</taxon>
    </lineage>
</organism>
<sequence>MNGYVSEISMSKTQVLEQTCKSEKVRRGEEKTMVHREMVVRWSLEAKENGQERKRSTDAKAVLGAEFDGREESATSGKMVDEKGEEGDSWSCRCRRRTGDRGRKRKVVAWSCHRVCLSLSRSSEERRERRPVGFGVLCKRR</sequence>
<evidence type="ECO:0000313" key="3">
    <source>
        <dbReference type="Proteomes" id="UP000823775"/>
    </source>
</evidence>
<evidence type="ECO:0000313" key="2">
    <source>
        <dbReference type="EMBL" id="MCD7472131.1"/>
    </source>
</evidence>
<reference evidence="2 3" key="1">
    <citation type="journal article" date="2021" name="BMC Genomics">
        <title>Datura genome reveals duplications of psychoactive alkaloid biosynthetic genes and high mutation rate following tissue culture.</title>
        <authorList>
            <person name="Rajewski A."/>
            <person name="Carter-House D."/>
            <person name="Stajich J."/>
            <person name="Litt A."/>
        </authorList>
    </citation>
    <scope>NUCLEOTIDE SEQUENCE [LARGE SCALE GENOMIC DNA]</scope>
    <source>
        <strain evidence="2">AR-01</strain>
    </source>
</reference>
<accession>A0ABS8TMJ8</accession>